<name>Q7UYW8_RHOBA</name>
<dbReference type="KEGG" id="rba:RB341"/>
<dbReference type="InParanoid" id="Q7UYW8"/>
<dbReference type="EMBL" id="BX294133">
    <property type="protein sequence ID" value="CAD71523.1"/>
    <property type="molecule type" value="Genomic_DNA"/>
</dbReference>
<reference evidence="1 2" key="1">
    <citation type="journal article" date="2003" name="Proc. Natl. Acad. Sci. U.S.A.">
        <title>Complete genome sequence of the marine planctomycete Pirellula sp. strain 1.</title>
        <authorList>
            <person name="Gloeckner F.O."/>
            <person name="Kube M."/>
            <person name="Bauer M."/>
            <person name="Teeling H."/>
            <person name="Lombardot T."/>
            <person name="Ludwig W."/>
            <person name="Gade D."/>
            <person name="Beck A."/>
            <person name="Borzym K."/>
            <person name="Heitmann K."/>
            <person name="Rabus R."/>
            <person name="Schlesner H."/>
            <person name="Amann R."/>
            <person name="Reinhardt R."/>
        </authorList>
    </citation>
    <scope>NUCLEOTIDE SEQUENCE [LARGE SCALE GENOMIC DNA]</scope>
    <source>
        <strain evidence="2">DSM 10527 / NCIMB 13988 / SH1</strain>
    </source>
</reference>
<gene>
    <name evidence="1" type="ordered locus">RB341</name>
</gene>
<dbReference type="HOGENOM" id="CLU_2438741_0_0_0"/>
<evidence type="ECO:0000313" key="2">
    <source>
        <dbReference type="Proteomes" id="UP000001025"/>
    </source>
</evidence>
<sequence length="90" mass="10115">MARSVGWLLSLRGRDASGTAHRLASCDSCLGRTTRFVCVLANSTLSAQKRSDFRERLDFATVESKYESKAHFRRSCRRNAGCKTGAKKWK</sequence>
<keyword evidence="2" id="KW-1185">Reference proteome</keyword>
<accession>Q7UYW8</accession>
<dbReference type="AlphaFoldDB" id="Q7UYW8"/>
<proteinExistence type="predicted"/>
<organism evidence="1 2">
    <name type="scientific">Rhodopirellula baltica (strain DSM 10527 / NCIMB 13988 / SH1)</name>
    <dbReference type="NCBI Taxonomy" id="243090"/>
    <lineage>
        <taxon>Bacteria</taxon>
        <taxon>Pseudomonadati</taxon>
        <taxon>Planctomycetota</taxon>
        <taxon>Planctomycetia</taxon>
        <taxon>Pirellulales</taxon>
        <taxon>Pirellulaceae</taxon>
        <taxon>Rhodopirellula</taxon>
    </lineage>
</organism>
<dbReference type="STRING" id="243090.RB341"/>
<protein>
    <submittedName>
        <fullName evidence="1">Uncharacterized protein</fullName>
    </submittedName>
</protein>
<dbReference type="Proteomes" id="UP000001025">
    <property type="component" value="Chromosome"/>
</dbReference>
<evidence type="ECO:0000313" key="1">
    <source>
        <dbReference type="EMBL" id="CAD71523.1"/>
    </source>
</evidence>
<dbReference type="EnsemblBacteria" id="CAD71523">
    <property type="protein sequence ID" value="CAD71523"/>
    <property type="gene ID" value="RB341"/>
</dbReference>